<name>A0A4Y2PMS8_ARAVE</name>
<protein>
    <submittedName>
        <fullName evidence="1">Uncharacterized protein</fullName>
    </submittedName>
</protein>
<reference evidence="1 2" key="1">
    <citation type="journal article" date="2019" name="Sci. Rep.">
        <title>Orb-weaving spider Araneus ventricosus genome elucidates the spidroin gene catalogue.</title>
        <authorList>
            <person name="Kono N."/>
            <person name="Nakamura H."/>
            <person name="Ohtoshi R."/>
            <person name="Moran D.A.P."/>
            <person name="Shinohara A."/>
            <person name="Yoshida Y."/>
            <person name="Fujiwara M."/>
            <person name="Mori M."/>
            <person name="Tomita M."/>
            <person name="Arakawa K."/>
        </authorList>
    </citation>
    <scope>NUCLEOTIDE SEQUENCE [LARGE SCALE GENOMIC DNA]</scope>
</reference>
<dbReference type="AlphaFoldDB" id="A0A4Y2PMS8"/>
<evidence type="ECO:0000313" key="2">
    <source>
        <dbReference type="Proteomes" id="UP000499080"/>
    </source>
</evidence>
<dbReference type="EMBL" id="BGPR01011458">
    <property type="protein sequence ID" value="GBN51426.1"/>
    <property type="molecule type" value="Genomic_DNA"/>
</dbReference>
<evidence type="ECO:0000313" key="1">
    <source>
        <dbReference type="EMBL" id="GBN51426.1"/>
    </source>
</evidence>
<organism evidence="1 2">
    <name type="scientific">Araneus ventricosus</name>
    <name type="common">Orbweaver spider</name>
    <name type="synonym">Epeira ventricosa</name>
    <dbReference type="NCBI Taxonomy" id="182803"/>
    <lineage>
        <taxon>Eukaryota</taxon>
        <taxon>Metazoa</taxon>
        <taxon>Ecdysozoa</taxon>
        <taxon>Arthropoda</taxon>
        <taxon>Chelicerata</taxon>
        <taxon>Arachnida</taxon>
        <taxon>Araneae</taxon>
        <taxon>Araneomorphae</taxon>
        <taxon>Entelegynae</taxon>
        <taxon>Araneoidea</taxon>
        <taxon>Araneidae</taxon>
        <taxon>Araneus</taxon>
    </lineage>
</organism>
<gene>
    <name evidence="1" type="ORF">AVEN_267865_1</name>
</gene>
<keyword evidence="2" id="KW-1185">Reference proteome</keyword>
<accession>A0A4Y2PMS8</accession>
<proteinExistence type="predicted"/>
<dbReference type="Proteomes" id="UP000499080">
    <property type="component" value="Unassembled WGS sequence"/>
</dbReference>
<comment type="caution">
    <text evidence="1">The sequence shown here is derived from an EMBL/GenBank/DDBJ whole genome shotgun (WGS) entry which is preliminary data.</text>
</comment>
<sequence>MDGFVVLFIWGNVEFPMYRPTSSVMLHQWNIQEKGGKKSVTPKSKIPPPTPKGTILNLPTGAILKPQGMKKIRLNGSCARGLVADEIYSITDNIPEEY</sequence>